<dbReference type="PANTHER" id="PTHR43132">
    <property type="entry name" value="ARSENICAL RESISTANCE OPERON REPRESSOR ARSR-RELATED"/>
    <property type="match status" value="1"/>
</dbReference>
<comment type="caution">
    <text evidence="5">The sequence shown here is derived from an EMBL/GenBank/DDBJ whole genome shotgun (WGS) entry which is preliminary data.</text>
</comment>
<evidence type="ECO:0000259" key="4">
    <source>
        <dbReference type="PROSITE" id="PS50987"/>
    </source>
</evidence>
<keyword evidence="6" id="KW-1185">Reference proteome</keyword>
<dbReference type="Gene3D" id="1.10.10.10">
    <property type="entry name" value="Winged helix-like DNA-binding domain superfamily/Winged helix DNA-binding domain"/>
    <property type="match status" value="1"/>
</dbReference>
<dbReference type="CDD" id="cd00090">
    <property type="entry name" value="HTH_ARSR"/>
    <property type="match status" value="1"/>
</dbReference>
<keyword evidence="3" id="KW-0804">Transcription</keyword>
<proteinExistence type="predicted"/>
<accession>A0ABT2QRJ5</accession>
<dbReference type="NCBIfam" id="NF033788">
    <property type="entry name" value="HTH_metalloreg"/>
    <property type="match status" value="1"/>
</dbReference>
<protein>
    <submittedName>
        <fullName evidence="5">Metalloregulator ArsR/SmtB family transcription factor</fullName>
    </submittedName>
</protein>
<dbReference type="SMART" id="SM00418">
    <property type="entry name" value="HTH_ARSR"/>
    <property type="match status" value="1"/>
</dbReference>
<evidence type="ECO:0000313" key="6">
    <source>
        <dbReference type="Proteomes" id="UP001209553"/>
    </source>
</evidence>
<dbReference type="InterPro" id="IPR011991">
    <property type="entry name" value="ArsR-like_HTH"/>
</dbReference>
<evidence type="ECO:0000256" key="2">
    <source>
        <dbReference type="ARBA" id="ARBA00023125"/>
    </source>
</evidence>
<dbReference type="InterPro" id="IPR051011">
    <property type="entry name" value="Metal_resp_trans_reg"/>
</dbReference>
<dbReference type="RefSeq" id="WP_262856254.1">
    <property type="nucleotide sequence ID" value="NZ_JAOPKZ010000012.1"/>
</dbReference>
<evidence type="ECO:0000256" key="1">
    <source>
        <dbReference type="ARBA" id="ARBA00023015"/>
    </source>
</evidence>
<dbReference type="Proteomes" id="UP001209553">
    <property type="component" value="Unassembled WGS sequence"/>
</dbReference>
<dbReference type="Pfam" id="PF01022">
    <property type="entry name" value="HTH_5"/>
    <property type="match status" value="1"/>
</dbReference>
<keyword evidence="1" id="KW-0805">Transcription regulation</keyword>
<evidence type="ECO:0000313" key="5">
    <source>
        <dbReference type="EMBL" id="MCU5746610.1"/>
    </source>
</evidence>
<organism evidence="5 6">
    <name type="scientific">Staphylococcus marylandisciuri</name>
    <dbReference type="NCBI Taxonomy" id="2981529"/>
    <lineage>
        <taxon>Bacteria</taxon>
        <taxon>Bacillati</taxon>
        <taxon>Bacillota</taxon>
        <taxon>Bacilli</taxon>
        <taxon>Bacillales</taxon>
        <taxon>Staphylococcaceae</taxon>
        <taxon>Staphylococcus</taxon>
    </lineage>
</organism>
<dbReference type="InterPro" id="IPR001845">
    <property type="entry name" value="HTH_ArsR_DNA-bd_dom"/>
</dbReference>
<dbReference type="InterPro" id="IPR036390">
    <property type="entry name" value="WH_DNA-bd_sf"/>
</dbReference>
<gene>
    <name evidence="5" type="ORF">N9R04_07770</name>
</gene>
<dbReference type="PROSITE" id="PS50987">
    <property type="entry name" value="HTH_ARSR_2"/>
    <property type="match status" value="1"/>
</dbReference>
<dbReference type="SUPFAM" id="SSF46785">
    <property type="entry name" value="Winged helix' DNA-binding domain"/>
    <property type="match status" value="1"/>
</dbReference>
<keyword evidence="2" id="KW-0238">DNA-binding</keyword>
<evidence type="ECO:0000256" key="3">
    <source>
        <dbReference type="ARBA" id="ARBA00023163"/>
    </source>
</evidence>
<name>A0ABT2QRJ5_9STAP</name>
<dbReference type="InterPro" id="IPR036388">
    <property type="entry name" value="WH-like_DNA-bd_sf"/>
</dbReference>
<reference evidence="5 6" key="1">
    <citation type="journal article" date="2023" name="Int. J. Syst. Evol. Microbiol.">
        <title>Streptococcus sciuri sp. nov., Staphylococcus marylandisciuri sp. nov. and Staphylococcus americanisciuri sp. nov., isolated from faeces of eastern grey squirrel (Sciurus carolinensis).</title>
        <authorList>
            <person name="Volokhov D.V."/>
            <person name="Zagorodnyaya T.A."/>
            <person name="Furtak V.A."/>
            <person name="Nattanmai G."/>
            <person name="Randall L."/>
            <person name="Jose S."/>
            <person name="Gao Y."/>
            <person name="Eisenberg T."/>
            <person name="Delmonte P."/>
            <person name="Blom J."/>
            <person name="Mitchell K.K."/>
        </authorList>
    </citation>
    <scope>NUCLEOTIDE SEQUENCE [LARGE SCALE GENOMIC DNA]</scope>
    <source>
        <strain evidence="5 6">SQ8-PEA</strain>
    </source>
</reference>
<dbReference type="EMBL" id="JAOPKZ010000012">
    <property type="protein sequence ID" value="MCU5746610.1"/>
    <property type="molecule type" value="Genomic_DNA"/>
</dbReference>
<feature type="domain" description="HTH arsR-type" evidence="4">
    <location>
        <begin position="8"/>
        <end position="102"/>
    </location>
</feature>
<dbReference type="PANTHER" id="PTHR43132:SF6">
    <property type="entry name" value="HTH-TYPE TRANSCRIPTIONAL REPRESSOR CZRA"/>
    <property type="match status" value="1"/>
</dbReference>
<dbReference type="PRINTS" id="PR00778">
    <property type="entry name" value="HTHARSR"/>
</dbReference>
<sequence length="104" mass="12098">MCEYIQDIEVQKLERITEIFKSLSDGTRLRILHLLLQQECSVGHISHTLEISQSNVSHQLRILKQAHLVRARRDGQSKIYQIDDDHVKTLLQQALNHVSHHQEG</sequence>